<keyword evidence="3 6" id="KW-0812">Transmembrane</keyword>
<feature type="transmembrane region" description="Helical" evidence="6">
    <location>
        <begin position="84"/>
        <end position="106"/>
    </location>
</feature>
<evidence type="ECO:0000256" key="3">
    <source>
        <dbReference type="ARBA" id="ARBA00022692"/>
    </source>
</evidence>
<evidence type="ECO:0000256" key="6">
    <source>
        <dbReference type="SAM" id="Phobius"/>
    </source>
</evidence>
<feature type="transmembrane region" description="Helical" evidence="6">
    <location>
        <begin position="58"/>
        <end position="78"/>
    </location>
</feature>
<evidence type="ECO:0000313" key="8">
    <source>
        <dbReference type="Proteomes" id="UP000249300"/>
    </source>
</evidence>
<protein>
    <submittedName>
        <fullName evidence="7">Effector of murein hydrolase LrgA</fullName>
    </submittedName>
</protein>
<dbReference type="InterPro" id="IPR005538">
    <property type="entry name" value="LrgA/CidA"/>
</dbReference>
<evidence type="ECO:0000256" key="5">
    <source>
        <dbReference type="ARBA" id="ARBA00023136"/>
    </source>
</evidence>
<organism evidence="7 8">
    <name type="scientific">Porphyromonas crevioricanis</name>
    <dbReference type="NCBI Taxonomy" id="393921"/>
    <lineage>
        <taxon>Bacteria</taxon>
        <taxon>Pseudomonadati</taxon>
        <taxon>Bacteroidota</taxon>
        <taxon>Bacteroidia</taxon>
        <taxon>Bacteroidales</taxon>
        <taxon>Porphyromonadaceae</taxon>
        <taxon>Porphyromonas</taxon>
    </lineage>
</organism>
<dbReference type="AlphaFoldDB" id="A0A2X4PLM4"/>
<dbReference type="Pfam" id="PF03788">
    <property type="entry name" value="LrgA"/>
    <property type="match status" value="1"/>
</dbReference>
<dbReference type="RefSeq" id="WP_023939405.1">
    <property type="nucleotide sequence ID" value="NZ_LS483447.1"/>
</dbReference>
<dbReference type="PANTHER" id="PTHR33931:SF2">
    <property type="entry name" value="HOLIN-LIKE PROTEIN CIDA"/>
    <property type="match status" value="1"/>
</dbReference>
<keyword evidence="4 6" id="KW-1133">Transmembrane helix</keyword>
<gene>
    <name evidence="7" type="primary">yohJ</name>
    <name evidence="7" type="ORF">NCTC12858_01133</name>
</gene>
<name>A0A2X4PLM4_9PORP</name>
<dbReference type="PANTHER" id="PTHR33931">
    <property type="entry name" value="HOLIN-LIKE PROTEIN CIDA-RELATED"/>
    <property type="match status" value="1"/>
</dbReference>
<dbReference type="KEGG" id="pcre:NCTC12858_01133"/>
<sequence>MKYLIQIFYILLFYALGEGVSLLIGQFVPGSVLGMMLLFLALRMRIIRPPKVDATSNFLTENMGIFFVPAGVGLITQIDLLKQYWAAIVISMIVSTAVVLWVVAFSQQRMENHSAKRYK</sequence>
<feature type="transmembrane region" description="Helical" evidence="6">
    <location>
        <begin position="27"/>
        <end position="46"/>
    </location>
</feature>
<evidence type="ECO:0000256" key="2">
    <source>
        <dbReference type="ARBA" id="ARBA00022475"/>
    </source>
</evidence>
<dbReference type="Proteomes" id="UP000249300">
    <property type="component" value="Chromosome 1"/>
</dbReference>
<keyword evidence="5 6" id="KW-0472">Membrane</keyword>
<dbReference type="EMBL" id="LS483447">
    <property type="protein sequence ID" value="SQH73285.1"/>
    <property type="molecule type" value="Genomic_DNA"/>
</dbReference>
<comment type="subcellular location">
    <subcellularLocation>
        <location evidence="1">Cell membrane</location>
        <topology evidence="1">Multi-pass membrane protein</topology>
    </subcellularLocation>
</comment>
<dbReference type="GO" id="GO:0016787">
    <property type="term" value="F:hydrolase activity"/>
    <property type="evidence" value="ECO:0007669"/>
    <property type="project" value="UniProtKB-KW"/>
</dbReference>
<keyword evidence="8" id="KW-1185">Reference proteome</keyword>
<keyword evidence="7" id="KW-0378">Hydrolase</keyword>
<accession>A0A2X4PLM4</accession>
<keyword evidence="2" id="KW-1003">Cell membrane</keyword>
<reference evidence="7 8" key="1">
    <citation type="submission" date="2018-06" db="EMBL/GenBank/DDBJ databases">
        <authorList>
            <consortium name="Pathogen Informatics"/>
            <person name="Doyle S."/>
        </authorList>
    </citation>
    <scope>NUCLEOTIDE SEQUENCE [LARGE SCALE GENOMIC DNA]</scope>
    <source>
        <strain evidence="7 8">NCTC12858</strain>
    </source>
</reference>
<evidence type="ECO:0000256" key="4">
    <source>
        <dbReference type="ARBA" id="ARBA00022989"/>
    </source>
</evidence>
<evidence type="ECO:0000313" key="7">
    <source>
        <dbReference type="EMBL" id="SQH73285.1"/>
    </source>
</evidence>
<dbReference type="GO" id="GO:0005886">
    <property type="term" value="C:plasma membrane"/>
    <property type="evidence" value="ECO:0007669"/>
    <property type="project" value="UniProtKB-SubCell"/>
</dbReference>
<proteinExistence type="predicted"/>
<evidence type="ECO:0000256" key="1">
    <source>
        <dbReference type="ARBA" id="ARBA00004651"/>
    </source>
</evidence>